<dbReference type="CDD" id="cd01948">
    <property type="entry name" value="EAL"/>
    <property type="match status" value="1"/>
</dbReference>
<dbReference type="Pfam" id="PF08448">
    <property type="entry name" value="PAS_4"/>
    <property type="match status" value="3"/>
</dbReference>
<feature type="domain" description="PAC" evidence="4">
    <location>
        <begin position="144"/>
        <end position="200"/>
    </location>
</feature>
<dbReference type="CDD" id="cd00130">
    <property type="entry name" value="PAS"/>
    <property type="match status" value="2"/>
</dbReference>
<dbReference type="PROSITE" id="PS50883">
    <property type="entry name" value="EAL"/>
    <property type="match status" value="1"/>
</dbReference>
<keyword evidence="1" id="KW-0175">Coiled coil</keyword>
<dbReference type="InterPro" id="IPR013656">
    <property type="entry name" value="PAS_4"/>
</dbReference>
<dbReference type="PANTHER" id="PTHR44757:SF2">
    <property type="entry name" value="BIOFILM ARCHITECTURE MAINTENANCE PROTEIN MBAA"/>
    <property type="match status" value="1"/>
</dbReference>
<dbReference type="SUPFAM" id="SSF55073">
    <property type="entry name" value="Nucleotide cyclase"/>
    <property type="match status" value="1"/>
</dbReference>
<protein>
    <submittedName>
        <fullName evidence="7">Diguanylate cyclase/phosphodiesterase (GGDEF &amp; EAL domains) with PAS/PAC sensor(S)</fullName>
    </submittedName>
</protein>
<feature type="domain" description="GGDEF" evidence="6">
    <location>
        <begin position="646"/>
        <end position="785"/>
    </location>
</feature>
<feature type="coiled-coil region" evidence="1">
    <location>
        <begin position="181"/>
        <end position="208"/>
    </location>
</feature>
<dbReference type="Gene3D" id="3.30.70.270">
    <property type="match status" value="1"/>
</dbReference>
<keyword evidence="2" id="KW-0472">Membrane</keyword>
<keyword evidence="2" id="KW-1133">Transmembrane helix</keyword>
<evidence type="ECO:0000259" key="4">
    <source>
        <dbReference type="PROSITE" id="PS50113"/>
    </source>
</evidence>
<dbReference type="SMART" id="SM00091">
    <property type="entry name" value="PAS"/>
    <property type="match status" value="3"/>
</dbReference>
<sequence length="1048" mass="117998">MKDELSSVKHKTRNIVLIYAFFSSFWIFYSDWLLVRLTHDSNLLTRQILKDWVLILLTSGLLYAIVNRSLRSLQASYSLLRGIIQGTTEAIFVKNLQGRYLMINPAGARILERTVEDVIGKNDKELFPPNIADQIRDKDSNVISSGQTQVYEDVLPVGDTMQTFLSTKDIYKNPQGEAIGLIGITRDITEHKRLLEELKQEKEDLVAMSTVTANSICTLNLEELLNVLLERIIALMGADAAVIFLKKDDCLDVSASIGIEQDAYSDYALEIGQCHAKIIAATMQPLYIEDTQKDPQISSALIEKCKIRTMLGVPLMRNSILVGVLHVDWLTLHPISDRKRHLLEITAERCTMAILNAQLYKHALQLQEILQLQIDHMPLGCIINDQQMLVTDWNPAAEKIFGFTKEDALGKSPCELITPPTLRTSINDIFRQLIAGEKTVHSINENLTKDGRTIICEWYNTPLKAADGTVIGMLSMAEDITERRHSEQELRRKDDLYRTLARNFPNGAVFLYDRDLRYTLAEGAGMAAMGLQSESFEGKTIWEALMPDICEILEPVYRQALSGNATTFETPLGDRVYLVQVLPVSNSSGEIYAGMAVMQDISERKRTEAQLWRYAFYEPLTGLPNRTLFLERLEQLIQRAKRDEVGLFAVLLLQIDRFEIVKYSLGHLVADQLMLATARRLEDCLQPTDLLARLGSDELAILVRDLKDLNDATSLAERIHQQLTIPFDLDGREVFSTTSIGIAIGGKKSTTNTPDECGQDFLRAADMAMHHAKQQGLARQAVFNPKMQEQAVARLQMEADLQRAIERKQFQVYYQPIVSLETGNITGFEALARWLHPTRGMVSPAQFIPLAEETGLISFIDRWVLREACLQLSVWQKAFGNQVPLTMSVNLSSLQLAQLSLIERLDQILRETGIDGHCLKLEITESAIMENATTGTVMLEQLKALGVQISIDDFGTGYSSLARLHQLPIDTLKIDRSFVSRMGNDSDSLEIVRTIITLAHSLAMDVVAEGVETPQEWEQLRSLECEYAQGYFFSKPVERQVAEALLTQ</sequence>
<organism evidence="7">
    <name type="scientific">uncultured Coleofasciculus sp</name>
    <dbReference type="NCBI Taxonomy" id="1267456"/>
    <lineage>
        <taxon>Bacteria</taxon>
        <taxon>Bacillati</taxon>
        <taxon>Cyanobacteriota</taxon>
        <taxon>Cyanophyceae</taxon>
        <taxon>Coleofasciculales</taxon>
        <taxon>Coleofasciculaceae</taxon>
        <taxon>Coleofasciculus</taxon>
        <taxon>environmental samples</taxon>
    </lineage>
</organism>
<accession>A0A6J4J179</accession>
<dbReference type="InterPro" id="IPR000160">
    <property type="entry name" value="GGDEF_dom"/>
</dbReference>
<evidence type="ECO:0000313" key="7">
    <source>
        <dbReference type="EMBL" id="CAA9265441.1"/>
    </source>
</evidence>
<dbReference type="InterPro" id="IPR035919">
    <property type="entry name" value="EAL_sf"/>
</dbReference>
<dbReference type="InterPro" id="IPR029016">
    <property type="entry name" value="GAF-like_dom_sf"/>
</dbReference>
<feature type="domain" description="PAC" evidence="4">
    <location>
        <begin position="436"/>
        <end position="492"/>
    </location>
</feature>
<dbReference type="AlphaFoldDB" id="A0A6J4J179"/>
<feature type="domain" description="EAL" evidence="5">
    <location>
        <begin position="794"/>
        <end position="1048"/>
    </location>
</feature>
<gene>
    <name evidence="7" type="ORF">AVDCRST_MAG92-2702</name>
</gene>
<dbReference type="InterPro" id="IPR035965">
    <property type="entry name" value="PAS-like_dom_sf"/>
</dbReference>
<evidence type="ECO:0000256" key="2">
    <source>
        <dbReference type="SAM" id="Phobius"/>
    </source>
</evidence>
<dbReference type="SMART" id="SM00052">
    <property type="entry name" value="EAL"/>
    <property type="match status" value="1"/>
</dbReference>
<dbReference type="InterPro" id="IPR000700">
    <property type="entry name" value="PAS-assoc_C"/>
</dbReference>
<feature type="transmembrane region" description="Helical" evidence="2">
    <location>
        <begin position="12"/>
        <end position="29"/>
    </location>
</feature>
<dbReference type="CDD" id="cd01949">
    <property type="entry name" value="GGDEF"/>
    <property type="match status" value="1"/>
</dbReference>
<dbReference type="Pfam" id="PF00563">
    <property type="entry name" value="EAL"/>
    <property type="match status" value="1"/>
</dbReference>
<dbReference type="Gene3D" id="3.20.20.450">
    <property type="entry name" value="EAL domain"/>
    <property type="match status" value="1"/>
</dbReference>
<dbReference type="SUPFAM" id="SSF141868">
    <property type="entry name" value="EAL domain-like"/>
    <property type="match status" value="1"/>
</dbReference>
<dbReference type="InterPro" id="IPR001610">
    <property type="entry name" value="PAC"/>
</dbReference>
<dbReference type="PROSITE" id="PS50112">
    <property type="entry name" value="PAS"/>
    <property type="match status" value="2"/>
</dbReference>
<dbReference type="InterPro" id="IPR052155">
    <property type="entry name" value="Biofilm_reg_signaling"/>
</dbReference>
<dbReference type="Pfam" id="PF00990">
    <property type="entry name" value="GGDEF"/>
    <property type="match status" value="1"/>
</dbReference>
<dbReference type="InterPro" id="IPR029787">
    <property type="entry name" value="Nucleotide_cyclase"/>
</dbReference>
<dbReference type="NCBIfam" id="TIGR00229">
    <property type="entry name" value="sensory_box"/>
    <property type="match status" value="3"/>
</dbReference>
<dbReference type="InterPro" id="IPR001633">
    <property type="entry name" value="EAL_dom"/>
</dbReference>
<dbReference type="SUPFAM" id="SSF55781">
    <property type="entry name" value="GAF domain-like"/>
    <property type="match status" value="1"/>
</dbReference>
<dbReference type="InterPro" id="IPR000014">
    <property type="entry name" value="PAS"/>
</dbReference>
<keyword evidence="2" id="KW-0812">Transmembrane</keyword>
<proteinExistence type="predicted"/>
<dbReference type="SMART" id="SM00086">
    <property type="entry name" value="PAC"/>
    <property type="match status" value="2"/>
</dbReference>
<feature type="domain" description="PAS" evidence="3">
    <location>
        <begin position="76"/>
        <end position="146"/>
    </location>
</feature>
<dbReference type="Pfam" id="PF01590">
    <property type="entry name" value="GAF"/>
    <property type="match status" value="1"/>
</dbReference>
<feature type="domain" description="PAC" evidence="4">
    <location>
        <begin position="561"/>
        <end position="613"/>
    </location>
</feature>
<dbReference type="InterPro" id="IPR043128">
    <property type="entry name" value="Rev_trsase/Diguanyl_cyclase"/>
</dbReference>
<evidence type="ECO:0000259" key="5">
    <source>
        <dbReference type="PROSITE" id="PS50883"/>
    </source>
</evidence>
<evidence type="ECO:0000259" key="3">
    <source>
        <dbReference type="PROSITE" id="PS50112"/>
    </source>
</evidence>
<dbReference type="NCBIfam" id="TIGR00254">
    <property type="entry name" value="GGDEF"/>
    <property type="match status" value="1"/>
</dbReference>
<dbReference type="FunFam" id="3.20.20.450:FF:000001">
    <property type="entry name" value="Cyclic di-GMP phosphodiesterase yahA"/>
    <property type="match status" value="1"/>
</dbReference>
<dbReference type="SUPFAM" id="SSF55785">
    <property type="entry name" value="PYP-like sensor domain (PAS domain)"/>
    <property type="match status" value="3"/>
</dbReference>
<dbReference type="EMBL" id="CADCTM010000421">
    <property type="protein sequence ID" value="CAA9265441.1"/>
    <property type="molecule type" value="Genomic_DNA"/>
</dbReference>
<dbReference type="PANTHER" id="PTHR44757">
    <property type="entry name" value="DIGUANYLATE CYCLASE DGCP"/>
    <property type="match status" value="1"/>
</dbReference>
<dbReference type="SMART" id="SM00267">
    <property type="entry name" value="GGDEF"/>
    <property type="match status" value="1"/>
</dbReference>
<feature type="domain" description="PAS" evidence="3">
    <location>
        <begin position="366"/>
        <end position="437"/>
    </location>
</feature>
<evidence type="ECO:0000259" key="6">
    <source>
        <dbReference type="PROSITE" id="PS50887"/>
    </source>
</evidence>
<name>A0A6J4J179_9CYAN</name>
<dbReference type="PROSITE" id="PS50113">
    <property type="entry name" value="PAC"/>
    <property type="match status" value="3"/>
</dbReference>
<dbReference type="PROSITE" id="PS50887">
    <property type="entry name" value="GGDEF"/>
    <property type="match status" value="1"/>
</dbReference>
<reference evidence="7" key="1">
    <citation type="submission" date="2020-02" db="EMBL/GenBank/DDBJ databases">
        <authorList>
            <person name="Meier V. D."/>
        </authorList>
    </citation>
    <scope>NUCLEOTIDE SEQUENCE</scope>
    <source>
        <strain evidence="7">AVDCRST_MAG92</strain>
    </source>
</reference>
<evidence type="ECO:0000256" key="1">
    <source>
        <dbReference type="SAM" id="Coils"/>
    </source>
</evidence>
<dbReference type="InterPro" id="IPR003018">
    <property type="entry name" value="GAF"/>
</dbReference>
<dbReference type="Gene3D" id="3.30.450.20">
    <property type="entry name" value="PAS domain"/>
    <property type="match status" value="3"/>
</dbReference>
<dbReference type="Gene3D" id="3.30.450.40">
    <property type="match status" value="1"/>
</dbReference>
<dbReference type="SMART" id="SM00065">
    <property type="entry name" value="GAF"/>
    <property type="match status" value="1"/>
</dbReference>